<dbReference type="EMBL" id="CP001968">
    <property type="protein sequence ID" value="ADD69486.1"/>
    <property type="molecule type" value="Genomic_DNA"/>
</dbReference>
<dbReference type="InterPro" id="IPR001610">
    <property type="entry name" value="PAC"/>
</dbReference>
<dbReference type="eggNOG" id="COG4191">
    <property type="taxonomic scope" value="Bacteria"/>
</dbReference>
<dbReference type="InterPro" id="IPR035965">
    <property type="entry name" value="PAS-like_dom_sf"/>
</dbReference>
<dbReference type="GO" id="GO:0006355">
    <property type="term" value="P:regulation of DNA-templated transcription"/>
    <property type="evidence" value="ECO:0007669"/>
    <property type="project" value="InterPro"/>
</dbReference>
<evidence type="ECO:0000256" key="7">
    <source>
        <dbReference type="ARBA" id="ARBA00022741"/>
    </source>
</evidence>
<evidence type="ECO:0000256" key="3">
    <source>
        <dbReference type="ARBA" id="ARBA00012438"/>
    </source>
</evidence>
<evidence type="ECO:0000256" key="6">
    <source>
        <dbReference type="ARBA" id="ARBA00022692"/>
    </source>
</evidence>
<dbReference type="SMART" id="SM00091">
    <property type="entry name" value="PAS"/>
    <property type="match status" value="2"/>
</dbReference>
<evidence type="ECO:0000256" key="2">
    <source>
        <dbReference type="ARBA" id="ARBA00004141"/>
    </source>
</evidence>
<feature type="domain" description="PAC" evidence="16">
    <location>
        <begin position="431"/>
        <end position="483"/>
    </location>
</feature>
<dbReference type="SUPFAM" id="SSF55874">
    <property type="entry name" value="ATPase domain of HSP90 chaperone/DNA topoisomerase II/histidine kinase"/>
    <property type="match status" value="1"/>
</dbReference>
<dbReference type="SUPFAM" id="SSF47384">
    <property type="entry name" value="Homodimeric domain of signal transducing histidine kinase"/>
    <property type="match status" value="1"/>
</dbReference>
<keyword evidence="13" id="KW-0175">Coiled coil</keyword>
<dbReference type="Gene3D" id="3.30.565.10">
    <property type="entry name" value="Histidine kinase-like ATPase, C-terminal domain"/>
    <property type="match status" value="1"/>
</dbReference>
<dbReference type="InterPro" id="IPR036890">
    <property type="entry name" value="HATPase_C_sf"/>
</dbReference>
<evidence type="ECO:0000256" key="1">
    <source>
        <dbReference type="ARBA" id="ARBA00000085"/>
    </source>
</evidence>
<dbReference type="KEGG" id="dap:Dacet_2732"/>
<dbReference type="PANTHER" id="PTHR42878:SF7">
    <property type="entry name" value="SENSOR HISTIDINE KINASE GLRK"/>
    <property type="match status" value="1"/>
</dbReference>
<dbReference type="PaxDb" id="522772-Dacet_2732"/>
<feature type="domain" description="Histidine kinase" evidence="15">
    <location>
        <begin position="656"/>
        <end position="893"/>
    </location>
</feature>
<evidence type="ECO:0000256" key="8">
    <source>
        <dbReference type="ARBA" id="ARBA00022777"/>
    </source>
</evidence>
<keyword evidence="18" id="KW-1185">Reference proteome</keyword>
<keyword evidence="4" id="KW-0597">Phosphoprotein</keyword>
<dbReference type="InterPro" id="IPR003661">
    <property type="entry name" value="HisK_dim/P_dom"/>
</dbReference>
<keyword evidence="10 14" id="KW-1133">Transmembrane helix</keyword>
<comment type="catalytic activity">
    <reaction evidence="1">
        <text>ATP + protein L-histidine = ADP + protein N-phospho-L-histidine.</text>
        <dbReference type="EC" id="2.7.13.3"/>
    </reaction>
</comment>
<gene>
    <name evidence="17" type="ordered locus">Dacet_2732</name>
</gene>
<dbReference type="Pfam" id="PF00989">
    <property type="entry name" value="PAS"/>
    <property type="match status" value="1"/>
</dbReference>
<protein>
    <recommendedName>
        <fullName evidence="3">histidine kinase</fullName>
        <ecNumber evidence="3">2.7.13.3</ecNumber>
    </recommendedName>
</protein>
<dbReference type="GO" id="GO:0016020">
    <property type="term" value="C:membrane"/>
    <property type="evidence" value="ECO:0007669"/>
    <property type="project" value="UniProtKB-SubCell"/>
</dbReference>
<dbReference type="OrthoDB" id="5522918at2"/>
<accession>D4H5P5</accession>
<dbReference type="SMART" id="SM00387">
    <property type="entry name" value="HATPase_c"/>
    <property type="match status" value="1"/>
</dbReference>
<dbReference type="InterPro" id="IPR050351">
    <property type="entry name" value="BphY/WalK/GraS-like"/>
</dbReference>
<keyword evidence="12 14" id="KW-0472">Membrane</keyword>
<keyword evidence="11" id="KW-0902">Two-component regulatory system</keyword>
<dbReference type="STRING" id="522772.Dacet_2732"/>
<feature type="transmembrane region" description="Helical" evidence="14">
    <location>
        <begin position="273"/>
        <end position="295"/>
    </location>
</feature>
<dbReference type="InterPro" id="IPR005467">
    <property type="entry name" value="His_kinase_dom"/>
</dbReference>
<dbReference type="RefSeq" id="WP_013011979.1">
    <property type="nucleotide sequence ID" value="NC_013943.1"/>
</dbReference>
<feature type="coiled-coil region" evidence="13">
    <location>
        <begin position="606"/>
        <end position="633"/>
    </location>
</feature>
<sequence>MKQNAGIGKLFIILFSFFLVLPLGGFLLFFLTSIYDSTKLKISGDVQTAAYSIAGKVNTRLEAPAGYLLSVADVIGKKGLVDNSLALLQYGVKNTHILESVYLLDKEKKIVDLSFSSFNMYEKSDFIGITLSSVKGFKDYEVYWSHPFISFSGSNYLVRISVRYPDGYVVGDINLQFLSEDLLRLHQSDNAGVFIIDDHGDIISATNLGSSAYRENLFRHPVAQKAYQGGHVVEDYTYDGQRRIGAGYKLPATGWFLVFEQSRKSAFGFFDEIVRVTAISFVVAMFFILVVLYFIRQKLIRPLEKLTVWSESISEGIYKDFEAADKNVLRELRVLYDSFENMSERILEREKALKDKEEYIRSVFDSTTNTGLIVISTDSEPVITDANTGAQLILDYKLSEMIGQYAAMMVKGGGDDLGRLQKGALRRGNMTTARFEMVKKTGVSFPVLCSVHPMHNSDGTIEALIAVFIDITEITRIQNALKREKERLDVTLKSIGEGVVAADKTGRITLMNSSAEFILAQKTRFLLGRDVAEVLKIRDFDTGVDLSAELTRINDSFSKTFRANIDTEHSGAVTVNLTSSAMVNNKGEAVGFVYVFRDITERIRMDQELLNRKMQLEEINRNLEIRVTEEAEKRRKNEQLLFEQAKFAAMGQMISAIAHQWRQPLNALALYTQDIEDAYDAGEVDGVYLRGFVVNSMKLIHHMSGTIDDFRNFFHSSNKREPVSIVSVVSESVSLISTQLRNQNIDYEIIVRSDREEEIFKNALPDADAKYGKDILISSSEMKQVLLNILQNARDAIAEKRNNSLRDAGNIYITIEYKEMKVAVSISNDGVKIPDDSFVRIFDPYYTTKPEGEGTGIGLYMSKVMVEDHMGGLLTACNVEDGAKFTVTLYYGS</sequence>
<dbReference type="InterPro" id="IPR036097">
    <property type="entry name" value="HisK_dim/P_sf"/>
</dbReference>
<dbReference type="PROSITE" id="PS50109">
    <property type="entry name" value="HIS_KIN"/>
    <property type="match status" value="1"/>
</dbReference>
<dbReference type="InterPro" id="IPR000700">
    <property type="entry name" value="PAS-assoc_C"/>
</dbReference>
<dbReference type="InterPro" id="IPR004358">
    <property type="entry name" value="Sig_transdc_His_kin-like_C"/>
</dbReference>
<dbReference type="Gene3D" id="3.30.450.20">
    <property type="entry name" value="PAS domain"/>
    <property type="match status" value="3"/>
</dbReference>
<organism evidence="17 18">
    <name type="scientific">Denitrovibrio acetiphilus (strain DSM 12809 / NBRC 114555 / N2460)</name>
    <dbReference type="NCBI Taxonomy" id="522772"/>
    <lineage>
        <taxon>Bacteria</taxon>
        <taxon>Pseudomonadati</taxon>
        <taxon>Deferribacterota</taxon>
        <taxon>Deferribacteres</taxon>
        <taxon>Deferribacterales</taxon>
        <taxon>Geovibrionaceae</taxon>
        <taxon>Denitrovibrio</taxon>
    </lineage>
</organism>
<dbReference type="InterPro" id="IPR000014">
    <property type="entry name" value="PAS"/>
</dbReference>
<evidence type="ECO:0000256" key="14">
    <source>
        <dbReference type="SAM" id="Phobius"/>
    </source>
</evidence>
<dbReference type="Pfam" id="PF02518">
    <property type="entry name" value="HATPase_c"/>
    <property type="match status" value="1"/>
</dbReference>
<feature type="transmembrane region" description="Helical" evidence="14">
    <location>
        <begin position="6"/>
        <end position="31"/>
    </location>
</feature>
<dbReference type="CDD" id="cd00082">
    <property type="entry name" value="HisKA"/>
    <property type="match status" value="1"/>
</dbReference>
<dbReference type="NCBIfam" id="TIGR00229">
    <property type="entry name" value="sensory_box"/>
    <property type="match status" value="2"/>
</dbReference>
<dbReference type="Proteomes" id="UP000002012">
    <property type="component" value="Chromosome"/>
</dbReference>
<evidence type="ECO:0000256" key="11">
    <source>
        <dbReference type="ARBA" id="ARBA00023012"/>
    </source>
</evidence>
<proteinExistence type="predicted"/>
<dbReference type="SMART" id="SM00086">
    <property type="entry name" value="PAC"/>
    <property type="match status" value="2"/>
</dbReference>
<feature type="domain" description="PAC" evidence="16">
    <location>
        <begin position="559"/>
        <end position="611"/>
    </location>
</feature>
<evidence type="ECO:0000313" key="17">
    <source>
        <dbReference type="EMBL" id="ADD69486.1"/>
    </source>
</evidence>
<dbReference type="InterPro" id="IPR003594">
    <property type="entry name" value="HATPase_dom"/>
</dbReference>
<dbReference type="PANTHER" id="PTHR42878">
    <property type="entry name" value="TWO-COMPONENT HISTIDINE KINASE"/>
    <property type="match status" value="1"/>
</dbReference>
<comment type="subcellular location">
    <subcellularLocation>
        <location evidence="2">Membrane</location>
        <topology evidence="2">Multi-pass membrane protein</topology>
    </subcellularLocation>
</comment>
<dbReference type="HOGENOM" id="CLU_323592_0_0_0"/>
<dbReference type="CDD" id="cd00130">
    <property type="entry name" value="PAS"/>
    <property type="match status" value="2"/>
</dbReference>
<keyword evidence="9" id="KW-0067">ATP-binding</keyword>
<dbReference type="Pfam" id="PF13426">
    <property type="entry name" value="PAS_9"/>
    <property type="match status" value="1"/>
</dbReference>
<dbReference type="GO" id="GO:0000156">
    <property type="term" value="F:phosphorelay response regulator activity"/>
    <property type="evidence" value="ECO:0007669"/>
    <property type="project" value="TreeGrafter"/>
</dbReference>
<keyword evidence="5" id="KW-0808">Transferase</keyword>
<dbReference type="GO" id="GO:0007234">
    <property type="term" value="P:osmosensory signaling via phosphorelay pathway"/>
    <property type="evidence" value="ECO:0007669"/>
    <property type="project" value="TreeGrafter"/>
</dbReference>
<dbReference type="AlphaFoldDB" id="D4H5P5"/>
<dbReference type="PRINTS" id="PR00344">
    <property type="entry name" value="BCTRLSENSOR"/>
</dbReference>
<dbReference type="InParanoid" id="D4H5P5"/>
<evidence type="ECO:0000256" key="5">
    <source>
        <dbReference type="ARBA" id="ARBA00022679"/>
    </source>
</evidence>
<dbReference type="Gene3D" id="6.10.340.10">
    <property type="match status" value="1"/>
</dbReference>
<evidence type="ECO:0000256" key="13">
    <source>
        <dbReference type="SAM" id="Coils"/>
    </source>
</evidence>
<dbReference type="GO" id="GO:0000155">
    <property type="term" value="F:phosphorelay sensor kinase activity"/>
    <property type="evidence" value="ECO:0007669"/>
    <property type="project" value="InterPro"/>
</dbReference>
<evidence type="ECO:0000256" key="12">
    <source>
        <dbReference type="ARBA" id="ARBA00023136"/>
    </source>
</evidence>
<keyword evidence="6 14" id="KW-0812">Transmembrane</keyword>
<evidence type="ECO:0000256" key="10">
    <source>
        <dbReference type="ARBA" id="ARBA00022989"/>
    </source>
</evidence>
<dbReference type="SUPFAM" id="SSF55785">
    <property type="entry name" value="PYP-like sensor domain (PAS domain)"/>
    <property type="match status" value="2"/>
</dbReference>
<reference evidence="17 18" key="1">
    <citation type="journal article" date="2010" name="Stand. Genomic Sci.">
        <title>Complete genome sequence of Denitrovibrio acetiphilus type strain (N2460).</title>
        <authorList>
            <person name="Kiss H."/>
            <person name="Lang E."/>
            <person name="Lapidus A."/>
            <person name="Copeland A."/>
            <person name="Nolan M."/>
            <person name="Glavina Del Rio T."/>
            <person name="Chen F."/>
            <person name="Lucas S."/>
            <person name="Tice H."/>
            <person name="Cheng J.F."/>
            <person name="Han C."/>
            <person name="Goodwin L."/>
            <person name="Pitluck S."/>
            <person name="Liolios K."/>
            <person name="Pati A."/>
            <person name="Ivanova N."/>
            <person name="Mavromatis K."/>
            <person name="Chen A."/>
            <person name="Palaniappan K."/>
            <person name="Land M."/>
            <person name="Hauser L."/>
            <person name="Chang Y.J."/>
            <person name="Jeffries C.D."/>
            <person name="Detter J.C."/>
            <person name="Brettin T."/>
            <person name="Spring S."/>
            <person name="Rohde M."/>
            <person name="Goker M."/>
            <person name="Woyke T."/>
            <person name="Bristow J."/>
            <person name="Eisen J.A."/>
            <person name="Markowitz V."/>
            <person name="Hugenholtz P."/>
            <person name="Kyrpides N.C."/>
            <person name="Klenk H.P."/>
        </authorList>
    </citation>
    <scope>NUCLEOTIDE SEQUENCE [LARGE SCALE GENOMIC DNA]</scope>
    <source>
        <strain evidence="18">DSM 12809 / NBRC 114555 / N2460</strain>
    </source>
</reference>
<dbReference type="PROSITE" id="PS50113">
    <property type="entry name" value="PAC"/>
    <property type="match status" value="2"/>
</dbReference>
<dbReference type="EC" id="2.7.13.3" evidence="3"/>
<evidence type="ECO:0000313" key="18">
    <source>
        <dbReference type="Proteomes" id="UP000002012"/>
    </source>
</evidence>
<evidence type="ECO:0000256" key="9">
    <source>
        <dbReference type="ARBA" id="ARBA00022840"/>
    </source>
</evidence>
<dbReference type="GO" id="GO:0030295">
    <property type="term" value="F:protein kinase activator activity"/>
    <property type="evidence" value="ECO:0007669"/>
    <property type="project" value="TreeGrafter"/>
</dbReference>
<evidence type="ECO:0000256" key="4">
    <source>
        <dbReference type="ARBA" id="ARBA00022553"/>
    </source>
</evidence>
<evidence type="ECO:0000259" key="15">
    <source>
        <dbReference type="PROSITE" id="PS50109"/>
    </source>
</evidence>
<name>D4H5P5_DENA2</name>
<dbReference type="eggNOG" id="COG3284">
    <property type="taxonomic scope" value="Bacteria"/>
</dbReference>
<keyword evidence="8 17" id="KW-0418">Kinase</keyword>
<keyword evidence="7" id="KW-0547">Nucleotide-binding</keyword>
<dbReference type="Gene3D" id="1.10.287.130">
    <property type="match status" value="1"/>
</dbReference>
<evidence type="ECO:0000259" key="16">
    <source>
        <dbReference type="PROSITE" id="PS50113"/>
    </source>
</evidence>
<dbReference type="InterPro" id="IPR013767">
    <property type="entry name" value="PAS_fold"/>
</dbReference>